<dbReference type="Proteomes" id="UP000807306">
    <property type="component" value="Unassembled WGS sequence"/>
</dbReference>
<dbReference type="AlphaFoldDB" id="A0A9P6JMG3"/>
<gene>
    <name evidence="3" type="ORF">CPB83DRAFT_859105</name>
</gene>
<evidence type="ECO:0000256" key="1">
    <source>
        <dbReference type="SAM" id="MobiDB-lite"/>
    </source>
</evidence>
<comment type="caution">
    <text evidence="3">The sequence shown here is derived from an EMBL/GenBank/DDBJ whole genome shotgun (WGS) entry which is preliminary data.</text>
</comment>
<dbReference type="OrthoDB" id="2013972at2759"/>
<dbReference type="GO" id="GO:0008168">
    <property type="term" value="F:methyltransferase activity"/>
    <property type="evidence" value="ECO:0007669"/>
    <property type="project" value="TreeGrafter"/>
</dbReference>
<proteinExistence type="predicted"/>
<reference evidence="3" key="1">
    <citation type="submission" date="2020-11" db="EMBL/GenBank/DDBJ databases">
        <authorList>
            <consortium name="DOE Joint Genome Institute"/>
            <person name="Ahrendt S."/>
            <person name="Riley R."/>
            <person name="Andreopoulos W."/>
            <person name="Labutti K."/>
            <person name="Pangilinan J."/>
            <person name="Ruiz-Duenas F.J."/>
            <person name="Barrasa J.M."/>
            <person name="Sanchez-Garcia M."/>
            <person name="Camarero S."/>
            <person name="Miyauchi S."/>
            <person name="Serrano A."/>
            <person name="Linde D."/>
            <person name="Babiker R."/>
            <person name="Drula E."/>
            <person name="Ayuso-Fernandez I."/>
            <person name="Pacheco R."/>
            <person name="Padilla G."/>
            <person name="Ferreira P."/>
            <person name="Barriuso J."/>
            <person name="Kellner H."/>
            <person name="Castanera R."/>
            <person name="Alfaro M."/>
            <person name="Ramirez L."/>
            <person name="Pisabarro A.G."/>
            <person name="Kuo A."/>
            <person name="Tritt A."/>
            <person name="Lipzen A."/>
            <person name="He G."/>
            <person name="Yan M."/>
            <person name="Ng V."/>
            <person name="Cullen D."/>
            <person name="Martin F."/>
            <person name="Rosso M.-N."/>
            <person name="Henrissat B."/>
            <person name="Hibbett D."/>
            <person name="Martinez A.T."/>
            <person name="Grigoriev I.V."/>
        </authorList>
    </citation>
    <scope>NUCLEOTIDE SEQUENCE</scope>
    <source>
        <strain evidence="3">CBS 506.95</strain>
    </source>
</reference>
<evidence type="ECO:0000313" key="3">
    <source>
        <dbReference type="EMBL" id="KAF9525649.1"/>
    </source>
</evidence>
<dbReference type="PANTHER" id="PTHR43591">
    <property type="entry name" value="METHYLTRANSFERASE"/>
    <property type="match status" value="1"/>
</dbReference>
<name>A0A9P6JMG3_9AGAR</name>
<evidence type="ECO:0000259" key="2">
    <source>
        <dbReference type="Pfam" id="PF13649"/>
    </source>
</evidence>
<dbReference type="SUPFAM" id="SSF53335">
    <property type="entry name" value="S-adenosyl-L-methionine-dependent methyltransferases"/>
    <property type="match status" value="1"/>
</dbReference>
<feature type="compositionally biased region" description="Polar residues" evidence="1">
    <location>
        <begin position="213"/>
        <end position="224"/>
    </location>
</feature>
<accession>A0A9P6JMG3</accession>
<protein>
    <recommendedName>
        <fullName evidence="2">Methyltransferase domain-containing protein</fullName>
    </recommendedName>
</protein>
<dbReference type="PANTHER" id="PTHR43591:SF105">
    <property type="entry name" value="METHYLTRANSFERASE DOMAIN-CONTAINING PROTEIN-RELATED"/>
    <property type="match status" value="1"/>
</dbReference>
<evidence type="ECO:0000313" key="4">
    <source>
        <dbReference type="Proteomes" id="UP000807306"/>
    </source>
</evidence>
<dbReference type="InterPro" id="IPR041698">
    <property type="entry name" value="Methyltransf_25"/>
</dbReference>
<dbReference type="Gene3D" id="3.40.50.150">
    <property type="entry name" value="Vaccinia Virus protein VP39"/>
    <property type="match status" value="1"/>
</dbReference>
<feature type="region of interest" description="Disordered" evidence="1">
    <location>
        <begin position="188"/>
        <end position="233"/>
    </location>
</feature>
<sequence>MANFTKVNKPRQLSSPRSPKRRRLSGDQPYPLTRSREMMDLESCSEMLMEDFCNGLTTCNFGDSSPPQVVLDLGCGKGSWAIKAGQTWPRSTIVGLDVESVQPRLDRLPGFEQLAQRVKWVKANFLETLPFQPHTFDFVRMCNVGLAIPEDEWLVVLEEVRRVMKPGALLECIEDDPIFPAPSAMLKARSSHLETPPESPPSSPVSRRELSKSRSTIFRDQTNLPPDLPNERPSLASRISALLAGRKSAPEFLDSSSPLDSIPARIPKPIEHPQDHTRLKAAWSAMLTRRFLPAGSMAVLLFYLTTSSFNNVRLQHHITVPLPPNSGVPLTIQHVRSLDSLRTSSRPLRIDTAFNFGPSILSPVSPCDRRPSFISSSRPFESPSRPNNPYRDALHLAKTVAAIRCCKEAIWREWRELFGEDTLEILQLISPSDEAIGRMNPEHLVRHTFEQDWRNWEYDMINRQNMAGALSNSIGWQPMFEGKPDPGSYQDWKNALLQSGKMQDHEVAPHTPNDLCRSVRVYIASKT</sequence>
<feature type="domain" description="Methyltransferase" evidence="2">
    <location>
        <begin position="70"/>
        <end position="167"/>
    </location>
</feature>
<feature type="region of interest" description="Disordered" evidence="1">
    <location>
        <begin position="1"/>
        <end position="36"/>
    </location>
</feature>
<dbReference type="InterPro" id="IPR029063">
    <property type="entry name" value="SAM-dependent_MTases_sf"/>
</dbReference>
<keyword evidence="4" id="KW-1185">Reference proteome</keyword>
<dbReference type="Pfam" id="PF13649">
    <property type="entry name" value="Methyltransf_25"/>
    <property type="match status" value="1"/>
</dbReference>
<dbReference type="EMBL" id="MU157881">
    <property type="protein sequence ID" value="KAF9525649.1"/>
    <property type="molecule type" value="Genomic_DNA"/>
</dbReference>
<dbReference type="CDD" id="cd02440">
    <property type="entry name" value="AdoMet_MTases"/>
    <property type="match status" value="1"/>
</dbReference>
<organism evidence="3 4">
    <name type="scientific">Crepidotus variabilis</name>
    <dbReference type="NCBI Taxonomy" id="179855"/>
    <lineage>
        <taxon>Eukaryota</taxon>
        <taxon>Fungi</taxon>
        <taxon>Dikarya</taxon>
        <taxon>Basidiomycota</taxon>
        <taxon>Agaricomycotina</taxon>
        <taxon>Agaricomycetes</taxon>
        <taxon>Agaricomycetidae</taxon>
        <taxon>Agaricales</taxon>
        <taxon>Agaricineae</taxon>
        <taxon>Crepidotaceae</taxon>
        <taxon>Crepidotus</taxon>
    </lineage>
</organism>